<evidence type="ECO:0000256" key="1">
    <source>
        <dbReference type="SAM" id="MobiDB-lite"/>
    </source>
</evidence>
<feature type="compositionally biased region" description="Basic and acidic residues" evidence="1">
    <location>
        <begin position="39"/>
        <end position="49"/>
    </location>
</feature>
<dbReference type="AlphaFoldDB" id="A0A6J4U774"/>
<protein>
    <submittedName>
        <fullName evidence="2">Uncharacterized protein</fullName>
    </submittedName>
</protein>
<feature type="non-terminal residue" evidence="2">
    <location>
        <position position="1"/>
    </location>
</feature>
<proteinExistence type="predicted"/>
<feature type="non-terminal residue" evidence="2">
    <location>
        <position position="158"/>
    </location>
</feature>
<organism evidence="2">
    <name type="scientific">uncultured Thermomicrobiales bacterium</name>
    <dbReference type="NCBI Taxonomy" id="1645740"/>
    <lineage>
        <taxon>Bacteria</taxon>
        <taxon>Pseudomonadati</taxon>
        <taxon>Thermomicrobiota</taxon>
        <taxon>Thermomicrobia</taxon>
        <taxon>Thermomicrobiales</taxon>
        <taxon>environmental samples</taxon>
    </lineage>
</organism>
<name>A0A6J4U774_9BACT</name>
<evidence type="ECO:0000313" key="2">
    <source>
        <dbReference type="EMBL" id="CAA9542708.1"/>
    </source>
</evidence>
<feature type="region of interest" description="Disordered" evidence="1">
    <location>
        <begin position="103"/>
        <end position="158"/>
    </location>
</feature>
<accession>A0A6J4U774</accession>
<gene>
    <name evidence="2" type="ORF">AVDCRST_MAG88-148</name>
</gene>
<sequence>EREDPGERPVPPRPAARRRDVPQRGPGEPDQARRPGRLRRLERAPRGEDACGACQLVAARRRPQPAHRLPAPARRAGDGGLPRAGQPRHARLLAPAGRLPAAVGDVPLPGQRRAAGLHPDVPRRPAPLGLESRPPTGRHRAPAPAPHRAGHGWLNVAL</sequence>
<dbReference type="EMBL" id="CADCWM010000048">
    <property type="protein sequence ID" value="CAA9542708.1"/>
    <property type="molecule type" value="Genomic_DNA"/>
</dbReference>
<feature type="region of interest" description="Disordered" evidence="1">
    <location>
        <begin position="1"/>
        <end position="89"/>
    </location>
</feature>
<reference evidence="2" key="1">
    <citation type="submission" date="2020-02" db="EMBL/GenBank/DDBJ databases">
        <authorList>
            <person name="Meier V. D."/>
        </authorList>
    </citation>
    <scope>NUCLEOTIDE SEQUENCE</scope>
    <source>
        <strain evidence="2">AVDCRST_MAG88</strain>
    </source>
</reference>